<evidence type="ECO:0000313" key="2">
    <source>
        <dbReference type="EMBL" id="KAG5679626.1"/>
    </source>
</evidence>
<feature type="compositionally biased region" description="Basic and acidic residues" evidence="1">
    <location>
        <begin position="564"/>
        <end position="575"/>
    </location>
</feature>
<sequence length="982" mass="108902">MPFSASKAIHSVKASKMSAQINNTSIEDTSKSSHDTSNLSKSNEIPPKRITTPLELQPNSDKADIARKQLENLCKKPRKKSSPTTSDNENINITSSSTDIAIETSISTPISEVLYTGKPTMNNLSSAILDKEELENEIRKKIAKTETQLPTVKKIAIGEIEIPQELILSEISSPGCNSKISDENATQLDGQELIDILEGKAEEEEGEMFEVYGENGMFIVKSDNKSDQNQTTTSYEIIATEDEKMAATKQKLLEREIAMRQIASMPTRKNRKLKQNPTSVVTNASVVPKPQPTLAQSLAMDWSDREDDEVILELENIEETNEEPKIKILNMTILNESTVESPRVAPKLPVAVASVKNEPKILNINAPQKLNPPKILNINAPQTSDNEDATPRRGRIIKKKTIWDPSESRSSPQPQSKLPISLPSTITIKKLTKESISKTQAAASSSSPSVVTLKTKPVIENQQLHARKGKKKSEIDKLFQDEGAVNMIYSLERQNNNQDVPEIKVSVDQKSLIDKSEEKSTLMVKTKTIKQTIMKQSTSPPEIKTPTRPQRYKRDLTPNMPEGDAEKKSSPEKTEKAVIITKVQKPILTGRKKKIDDTWDYVRRAQTTCDDAMIIRRHSSSSYSSSATSPRRLSLDQCISDSIDDPNKLTDQKSAFKFTKPQEKKTPESQQKDLKSCVGGLVEELRNTISSKLAKGKNLQTGKGKKRSAAVVQNQDSPPVKQRLSERRSYGAGEKEYKITKADGIAHIVINTNPLTINLLSEMKSVLNQLENDDNCKVVLITPSESFSQGLDYSTLIQTTVDKRKQSASDLVTAVKNFLISLAAFPKILVCGLKGSTSGIAVTMLPLFDLAIGDSSTKFSLPHGRIGSNPEGISLLQKSTKINPNAITEMFYLNEEINVNLALKYGLVSKVPKNMEEEAKEICNKIASLSSQALESTKNILTEDFLMSIDQHLAKEMKILQQQWISAECQERFKKHVANGKE</sequence>
<name>A0A9J6CC43_POLVA</name>
<dbReference type="PANTHER" id="PTHR43684">
    <property type="match status" value="1"/>
</dbReference>
<feature type="compositionally biased region" description="Basic and acidic residues" evidence="1">
    <location>
        <begin position="61"/>
        <end position="74"/>
    </location>
</feature>
<feature type="compositionally biased region" description="Polar residues" evidence="1">
    <location>
        <begin position="17"/>
        <end position="27"/>
    </location>
</feature>
<dbReference type="SUPFAM" id="SSF52096">
    <property type="entry name" value="ClpP/crotonase"/>
    <property type="match status" value="1"/>
</dbReference>
<protein>
    <submittedName>
        <fullName evidence="2">Uncharacterized protein</fullName>
    </submittedName>
</protein>
<comment type="caution">
    <text evidence="2">The sequence shown here is derived from an EMBL/GenBank/DDBJ whole genome shotgun (WGS) entry which is preliminary data.</text>
</comment>
<feature type="region of interest" description="Disordered" evidence="1">
    <location>
        <begin position="643"/>
        <end position="673"/>
    </location>
</feature>
<feature type="compositionally biased region" description="Polar residues" evidence="1">
    <location>
        <begin position="275"/>
        <end position="285"/>
    </location>
</feature>
<feature type="region of interest" description="Disordered" evidence="1">
    <location>
        <begin position="533"/>
        <end position="575"/>
    </location>
</feature>
<organism evidence="2 3">
    <name type="scientific">Polypedilum vanderplanki</name>
    <name type="common">Sleeping chironomid midge</name>
    <dbReference type="NCBI Taxonomy" id="319348"/>
    <lineage>
        <taxon>Eukaryota</taxon>
        <taxon>Metazoa</taxon>
        <taxon>Ecdysozoa</taxon>
        <taxon>Arthropoda</taxon>
        <taxon>Hexapoda</taxon>
        <taxon>Insecta</taxon>
        <taxon>Pterygota</taxon>
        <taxon>Neoptera</taxon>
        <taxon>Endopterygota</taxon>
        <taxon>Diptera</taxon>
        <taxon>Nematocera</taxon>
        <taxon>Chironomoidea</taxon>
        <taxon>Chironomidae</taxon>
        <taxon>Chironominae</taxon>
        <taxon>Polypedilum</taxon>
        <taxon>Polypedilum</taxon>
    </lineage>
</organism>
<feature type="compositionally biased region" description="Basic and acidic residues" evidence="1">
    <location>
        <begin position="660"/>
        <end position="673"/>
    </location>
</feature>
<dbReference type="PANTHER" id="PTHR43684:SF13">
    <property type="entry name" value="CHROMODOMAIN Y-LIKE PROTEIN"/>
    <property type="match status" value="1"/>
</dbReference>
<evidence type="ECO:0000313" key="3">
    <source>
        <dbReference type="Proteomes" id="UP001107558"/>
    </source>
</evidence>
<gene>
    <name evidence="2" type="ORF">PVAND_009186</name>
</gene>
<dbReference type="InterPro" id="IPR029045">
    <property type="entry name" value="ClpP/crotonase-like_dom_sf"/>
</dbReference>
<dbReference type="OrthoDB" id="6357915at2759"/>
<proteinExistence type="predicted"/>
<dbReference type="Gene3D" id="3.90.226.10">
    <property type="entry name" value="2-enoyl-CoA Hydratase, Chain A, domain 1"/>
    <property type="match status" value="1"/>
</dbReference>
<evidence type="ECO:0000256" key="1">
    <source>
        <dbReference type="SAM" id="MobiDB-lite"/>
    </source>
</evidence>
<feature type="region of interest" description="Disordered" evidence="1">
    <location>
        <begin position="267"/>
        <end position="288"/>
    </location>
</feature>
<reference evidence="2" key="1">
    <citation type="submission" date="2021-03" db="EMBL/GenBank/DDBJ databases">
        <title>Chromosome level genome of the anhydrobiotic midge Polypedilum vanderplanki.</title>
        <authorList>
            <person name="Yoshida Y."/>
            <person name="Kikawada T."/>
            <person name="Gusev O."/>
        </authorList>
    </citation>
    <scope>NUCLEOTIDE SEQUENCE</scope>
    <source>
        <strain evidence="2">NIAS01</strain>
        <tissue evidence="2">Whole body or cell culture</tissue>
    </source>
</reference>
<dbReference type="Pfam" id="PF00378">
    <property type="entry name" value="ECH_1"/>
    <property type="match status" value="1"/>
</dbReference>
<feature type="region of interest" description="Disordered" evidence="1">
    <location>
        <begin position="378"/>
        <end position="422"/>
    </location>
</feature>
<feature type="region of interest" description="Disordered" evidence="1">
    <location>
        <begin position="1"/>
        <end position="92"/>
    </location>
</feature>
<dbReference type="InterPro" id="IPR001753">
    <property type="entry name" value="Enoyl-CoA_hydra/iso"/>
</dbReference>
<dbReference type="AlphaFoldDB" id="A0A9J6CC43"/>
<keyword evidence="3" id="KW-1185">Reference proteome</keyword>
<accession>A0A9J6CC43</accession>
<feature type="region of interest" description="Disordered" evidence="1">
    <location>
        <begin position="694"/>
        <end position="731"/>
    </location>
</feature>
<dbReference type="CDD" id="cd06558">
    <property type="entry name" value="crotonase-like"/>
    <property type="match status" value="1"/>
</dbReference>
<dbReference type="InterPro" id="IPR051053">
    <property type="entry name" value="ECH/Chromodomain_protein"/>
</dbReference>
<dbReference type="EMBL" id="JADBJN010000001">
    <property type="protein sequence ID" value="KAG5679626.1"/>
    <property type="molecule type" value="Genomic_DNA"/>
</dbReference>
<dbReference type="Proteomes" id="UP001107558">
    <property type="component" value="Chromosome 1"/>
</dbReference>